<evidence type="ECO:0000313" key="1">
    <source>
        <dbReference type="EMBL" id="RJL17981.1"/>
    </source>
</evidence>
<evidence type="ECO:0000313" key="2">
    <source>
        <dbReference type="Proteomes" id="UP000283587"/>
    </source>
</evidence>
<organism evidence="1 2">
    <name type="scientific">Paracoccus siganidrum</name>
    <dbReference type="NCBI Taxonomy" id="1276757"/>
    <lineage>
        <taxon>Bacteria</taxon>
        <taxon>Pseudomonadati</taxon>
        <taxon>Pseudomonadota</taxon>
        <taxon>Alphaproteobacteria</taxon>
        <taxon>Rhodobacterales</taxon>
        <taxon>Paracoccaceae</taxon>
        <taxon>Paracoccus</taxon>
    </lineage>
</organism>
<dbReference type="AlphaFoldDB" id="A0A419A847"/>
<dbReference type="EMBL" id="QZEW01000029">
    <property type="protein sequence ID" value="RJL17981.1"/>
    <property type="molecule type" value="Genomic_DNA"/>
</dbReference>
<keyword evidence="2" id="KW-1185">Reference proteome</keyword>
<proteinExistence type="predicted"/>
<comment type="caution">
    <text evidence="1">The sequence shown here is derived from an EMBL/GenBank/DDBJ whole genome shotgun (WGS) entry which is preliminary data.</text>
</comment>
<gene>
    <name evidence="1" type="ORF">D3P05_08380</name>
</gene>
<dbReference type="Proteomes" id="UP000283587">
    <property type="component" value="Unassembled WGS sequence"/>
</dbReference>
<accession>A0A419A847</accession>
<reference evidence="2" key="1">
    <citation type="submission" date="2018-09" db="EMBL/GenBank/DDBJ databases">
        <title>Paracoccus onubensis nov. sp. a moderate halophilic bacterium isolated from Gruta de las Maravillas (Aracena, Spain).</title>
        <authorList>
            <person name="Jurado V."/>
            <person name="Gutierrez-Patricio S."/>
            <person name="Gonzalez-Pimentel J.L."/>
            <person name="Miller A.Z."/>
            <person name="Laiz L."/>
            <person name="Saiz-Jimenez C."/>
        </authorList>
    </citation>
    <scope>NUCLEOTIDE SEQUENCE [LARGE SCALE GENOMIC DNA]</scope>
    <source>
        <strain evidence="2">DSM 26381</strain>
    </source>
</reference>
<name>A0A419A847_9RHOB</name>
<protein>
    <submittedName>
        <fullName evidence="1">Uncharacterized protein</fullName>
    </submittedName>
</protein>
<sequence length="78" mass="8787">MMFDNDPKPGPTDDARLQAAGRHMPVTERALIADKLRLALDEIETGAGDFRSIREAVRYQREAIRASHRRLERLGGEA</sequence>